<name>A0ABR1H4M9_9HYPO</name>
<accession>A0ABR1H4M9</accession>
<feature type="transmembrane region" description="Helical" evidence="6">
    <location>
        <begin position="400"/>
        <end position="419"/>
    </location>
</feature>
<keyword evidence="3 6" id="KW-0812">Transmembrane</keyword>
<feature type="transmembrane region" description="Helical" evidence="6">
    <location>
        <begin position="236"/>
        <end position="260"/>
    </location>
</feature>
<reference evidence="8 9" key="1">
    <citation type="journal article" date="2025" name="Microbiol. Resour. Announc.">
        <title>Draft genome sequences for Neonectria magnoliae and Neonectria punicea, canker pathogens of Liriodendron tulipifera and Acer saccharum in West Virginia.</title>
        <authorList>
            <person name="Petronek H.M."/>
            <person name="Kasson M.T."/>
            <person name="Metheny A.M."/>
            <person name="Stauder C.M."/>
            <person name="Lovett B."/>
            <person name="Lynch S.C."/>
            <person name="Garnas J.R."/>
            <person name="Kasson L.R."/>
            <person name="Stajich J.E."/>
        </authorList>
    </citation>
    <scope>NUCLEOTIDE SEQUENCE [LARGE SCALE GENOMIC DNA]</scope>
    <source>
        <strain evidence="8 9">NRRL 64651</strain>
    </source>
</reference>
<dbReference type="InterPro" id="IPR005829">
    <property type="entry name" value="Sugar_transporter_CS"/>
</dbReference>
<feature type="transmembrane region" description="Helical" evidence="6">
    <location>
        <begin position="370"/>
        <end position="388"/>
    </location>
</feature>
<dbReference type="SUPFAM" id="SSF103473">
    <property type="entry name" value="MFS general substrate transporter"/>
    <property type="match status" value="1"/>
</dbReference>
<feature type="transmembrane region" description="Helical" evidence="6">
    <location>
        <begin position="40"/>
        <end position="60"/>
    </location>
</feature>
<comment type="caution">
    <text evidence="8">The sequence shown here is derived from an EMBL/GenBank/DDBJ whole genome shotgun (WGS) entry which is preliminary data.</text>
</comment>
<dbReference type="Proteomes" id="UP001498421">
    <property type="component" value="Unassembled WGS sequence"/>
</dbReference>
<evidence type="ECO:0000256" key="4">
    <source>
        <dbReference type="ARBA" id="ARBA00022989"/>
    </source>
</evidence>
<dbReference type="InterPro" id="IPR005828">
    <property type="entry name" value="MFS_sugar_transport-like"/>
</dbReference>
<evidence type="ECO:0000259" key="7">
    <source>
        <dbReference type="PROSITE" id="PS50850"/>
    </source>
</evidence>
<dbReference type="EMBL" id="JAZAVK010000221">
    <property type="protein sequence ID" value="KAK7416000.1"/>
    <property type="molecule type" value="Genomic_DNA"/>
</dbReference>
<evidence type="ECO:0000313" key="8">
    <source>
        <dbReference type="EMBL" id="KAK7416000.1"/>
    </source>
</evidence>
<keyword evidence="4 6" id="KW-1133">Transmembrane helix</keyword>
<keyword evidence="9" id="KW-1185">Reference proteome</keyword>
<keyword evidence="5 6" id="KW-0472">Membrane</keyword>
<organism evidence="8 9">
    <name type="scientific">Neonectria magnoliae</name>
    <dbReference type="NCBI Taxonomy" id="2732573"/>
    <lineage>
        <taxon>Eukaryota</taxon>
        <taxon>Fungi</taxon>
        <taxon>Dikarya</taxon>
        <taxon>Ascomycota</taxon>
        <taxon>Pezizomycotina</taxon>
        <taxon>Sordariomycetes</taxon>
        <taxon>Hypocreomycetidae</taxon>
        <taxon>Hypocreales</taxon>
        <taxon>Nectriaceae</taxon>
        <taxon>Neonectria</taxon>
    </lineage>
</organism>
<feature type="domain" description="Major facilitator superfamily (MFS) profile" evidence="7">
    <location>
        <begin position="1"/>
        <end position="424"/>
    </location>
</feature>
<dbReference type="PANTHER" id="PTHR48022">
    <property type="entry name" value="PLASTIDIC GLUCOSE TRANSPORTER 4"/>
    <property type="match status" value="1"/>
</dbReference>
<evidence type="ECO:0000256" key="2">
    <source>
        <dbReference type="ARBA" id="ARBA00010992"/>
    </source>
</evidence>
<dbReference type="PROSITE" id="PS00216">
    <property type="entry name" value="SUGAR_TRANSPORT_1"/>
    <property type="match status" value="1"/>
</dbReference>
<evidence type="ECO:0000313" key="9">
    <source>
        <dbReference type="Proteomes" id="UP001498421"/>
    </source>
</evidence>
<evidence type="ECO:0000256" key="3">
    <source>
        <dbReference type="ARBA" id="ARBA00022692"/>
    </source>
</evidence>
<feature type="transmembrane region" description="Helical" evidence="6">
    <location>
        <begin position="300"/>
        <end position="324"/>
    </location>
</feature>
<feature type="transmembrane region" description="Helical" evidence="6">
    <location>
        <begin position="110"/>
        <end position="131"/>
    </location>
</feature>
<dbReference type="Pfam" id="PF00083">
    <property type="entry name" value="Sugar_tr"/>
    <property type="match status" value="1"/>
</dbReference>
<proteinExistence type="inferred from homology"/>
<dbReference type="PANTHER" id="PTHR48022:SF64">
    <property type="entry name" value="MAJOR FACILITATOR SUPERFAMILY (MFS) PROFILE DOMAIN-CONTAINING PROTEIN"/>
    <property type="match status" value="1"/>
</dbReference>
<evidence type="ECO:0000256" key="6">
    <source>
        <dbReference type="SAM" id="Phobius"/>
    </source>
</evidence>
<dbReference type="InterPro" id="IPR036259">
    <property type="entry name" value="MFS_trans_sf"/>
</dbReference>
<comment type="subcellular location">
    <subcellularLocation>
        <location evidence="1">Membrane</location>
        <topology evidence="1">Multi-pass membrane protein</topology>
    </subcellularLocation>
</comment>
<gene>
    <name evidence="8" type="ORF">QQZ08_012153</name>
</gene>
<feature type="transmembrane region" description="Helical" evidence="6">
    <location>
        <begin position="330"/>
        <end position="350"/>
    </location>
</feature>
<comment type="similarity">
    <text evidence="2">Belongs to the major facilitator superfamily. Sugar transporter (TC 2.A.1.1) family.</text>
</comment>
<evidence type="ECO:0000256" key="5">
    <source>
        <dbReference type="ARBA" id="ARBA00023136"/>
    </source>
</evidence>
<feature type="transmembrane region" description="Helical" evidence="6">
    <location>
        <begin position="272"/>
        <end position="293"/>
    </location>
</feature>
<dbReference type="Gene3D" id="1.20.1250.20">
    <property type="entry name" value="MFS general substrate transporter like domains"/>
    <property type="match status" value="1"/>
</dbReference>
<evidence type="ECO:0000256" key="1">
    <source>
        <dbReference type="ARBA" id="ARBA00004141"/>
    </source>
</evidence>
<dbReference type="InterPro" id="IPR020846">
    <property type="entry name" value="MFS_dom"/>
</dbReference>
<dbReference type="InterPro" id="IPR050360">
    <property type="entry name" value="MFS_Sugar_Transporters"/>
</dbReference>
<sequence length="452" mass="49980">MMLFLFLGSTTLGYDGSLLNGLQTRDSWQEFFDHPTGSRIGIFGAFPGFGGLFVLLFAPYIADGMGRKRGTAIAYVFLAGRFVMGFSSNISNGTCPLLITEVAHPRHRGHVTTIYNTVWYVGSIITALACYGTPKNQRGNLQWVLPTDLQCLMPGIQLLAIWFVPESPRWFISKGREEEARQILIKYHGNNDQDDAFVQWEFSEIANTLRLERESASGNGWVELVRTKGNRKRCGLIIATAIFSQCSGNGLVSYYLAAILNTIGITESVTQAYINGGLTIWCWLVSLFAAFFVDRIGRRVLFLFAGVGMLISFSTWTACSAVYAKTESSSAGIAVVAMIFLFYGVAGAAWPGLTVSYTVEILPYNIRAKGLTLCFCFTALSGVFNQYVNPLGLEQLEWRFSFVYIAVLVIECLIIYFFFVETIGPTLEEIAVLFDGQDSAAGIAQARPTRRP</sequence>
<dbReference type="PROSITE" id="PS50850">
    <property type="entry name" value="MFS"/>
    <property type="match status" value="1"/>
</dbReference>
<protein>
    <recommendedName>
        <fullName evidence="7">Major facilitator superfamily (MFS) profile domain-containing protein</fullName>
    </recommendedName>
</protein>
<feature type="transmembrane region" description="Helical" evidence="6">
    <location>
        <begin position="72"/>
        <end position="90"/>
    </location>
</feature>